<reference evidence="1 2" key="1">
    <citation type="submission" date="2012-11" db="EMBL/GenBank/DDBJ databases">
        <title>Whole genome sequence of Acetobacter cibinongensis 4H-1.</title>
        <authorList>
            <person name="Azuma Y."/>
            <person name="Higashiura N."/>
            <person name="Hirakawa H."/>
            <person name="Matsushita K."/>
        </authorList>
    </citation>
    <scope>NUCLEOTIDE SEQUENCE [LARGE SCALE GENOMIC DNA]</scope>
    <source>
        <strain evidence="1 2">4H-1</strain>
    </source>
</reference>
<dbReference type="STRING" id="1231339.Abci_018_241"/>
<dbReference type="EMBL" id="BAMV01000018">
    <property type="protein sequence ID" value="GAN61371.1"/>
    <property type="molecule type" value="Genomic_DNA"/>
</dbReference>
<evidence type="ECO:0000313" key="1">
    <source>
        <dbReference type="EMBL" id="GAN61371.1"/>
    </source>
</evidence>
<gene>
    <name evidence="1" type="ORF">Abci_018_241</name>
</gene>
<name>A0A0D6N7A1_9PROT</name>
<evidence type="ECO:0000313" key="2">
    <source>
        <dbReference type="Proteomes" id="UP000032671"/>
    </source>
</evidence>
<comment type="caution">
    <text evidence="1">The sequence shown here is derived from an EMBL/GenBank/DDBJ whole genome shotgun (WGS) entry which is preliminary data.</text>
</comment>
<dbReference type="Proteomes" id="UP000032671">
    <property type="component" value="Unassembled WGS sequence"/>
</dbReference>
<dbReference type="AlphaFoldDB" id="A0A0D6N7A1"/>
<proteinExistence type="predicted"/>
<organism evidence="1 2">
    <name type="scientific">Acetobacter cibinongensis</name>
    <dbReference type="NCBI Taxonomy" id="146475"/>
    <lineage>
        <taxon>Bacteria</taxon>
        <taxon>Pseudomonadati</taxon>
        <taxon>Pseudomonadota</taxon>
        <taxon>Alphaproteobacteria</taxon>
        <taxon>Acetobacterales</taxon>
        <taxon>Acetobacteraceae</taxon>
        <taxon>Acetobacter</taxon>
    </lineage>
</organism>
<protein>
    <submittedName>
        <fullName evidence="1">Uncharacterized protein</fullName>
    </submittedName>
</protein>
<accession>A0A0D6N7A1</accession>
<sequence length="55" mass="5995">MFCCQAAIMSLSSTGAVGIILSGKAEDCECYFCTDKQIKNRLFSKILKNLSGIEN</sequence>